<proteinExistence type="predicted"/>
<name>A0A5J9V415_9POAL</name>
<sequence>MAIHDGSCRRRRKYARTHAPSSLLQYRDAQIHHALLCCSLDPSLIRNLFVQITNALIPDCIHNHPWPPGQSRLAVWDMLATAAAVTFSVAALSSGEAHDMKSLNSSVEQFSYVVILRRRDIISIAQIIATAICTQPWKSLAKNPETNPGPR</sequence>
<dbReference type="Proteomes" id="UP000324897">
    <property type="component" value="Chromosome 1"/>
</dbReference>
<accession>A0A5J9V415</accession>
<protein>
    <submittedName>
        <fullName evidence="1">Uncharacterized protein</fullName>
    </submittedName>
</protein>
<organism evidence="1 2">
    <name type="scientific">Eragrostis curvula</name>
    <name type="common">weeping love grass</name>
    <dbReference type="NCBI Taxonomy" id="38414"/>
    <lineage>
        <taxon>Eukaryota</taxon>
        <taxon>Viridiplantae</taxon>
        <taxon>Streptophyta</taxon>
        <taxon>Embryophyta</taxon>
        <taxon>Tracheophyta</taxon>
        <taxon>Spermatophyta</taxon>
        <taxon>Magnoliopsida</taxon>
        <taxon>Liliopsida</taxon>
        <taxon>Poales</taxon>
        <taxon>Poaceae</taxon>
        <taxon>PACMAD clade</taxon>
        <taxon>Chloridoideae</taxon>
        <taxon>Eragrostideae</taxon>
        <taxon>Eragrostidinae</taxon>
        <taxon>Eragrostis</taxon>
    </lineage>
</organism>
<gene>
    <name evidence="1" type="ORF">EJB05_21728</name>
</gene>
<evidence type="ECO:0000313" key="1">
    <source>
        <dbReference type="EMBL" id="TVU30121.1"/>
    </source>
</evidence>
<feature type="non-terminal residue" evidence="1">
    <location>
        <position position="1"/>
    </location>
</feature>
<evidence type="ECO:0000313" key="2">
    <source>
        <dbReference type="Proteomes" id="UP000324897"/>
    </source>
</evidence>
<comment type="caution">
    <text evidence="1">The sequence shown here is derived from an EMBL/GenBank/DDBJ whole genome shotgun (WGS) entry which is preliminary data.</text>
</comment>
<dbReference type="AlphaFoldDB" id="A0A5J9V415"/>
<dbReference type="EMBL" id="RWGY01000011">
    <property type="protein sequence ID" value="TVU30121.1"/>
    <property type="molecule type" value="Genomic_DNA"/>
</dbReference>
<keyword evidence="2" id="KW-1185">Reference proteome</keyword>
<dbReference type="Gramene" id="TVU30121">
    <property type="protein sequence ID" value="TVU30121"/>
    <property type="gene ID" value="EJB05_21728"/>
</dbReference>
<reference evidence="1 2" key="1">
    <citation type="journal article" date="2019" name="Sci. Rep.">
        <title>A high-quality genome of Eragrostis curvula grass provides insights into Poaceae evolution and supports new strategies to enhance forage quality.</title>
        <authorList>
            <person name="Carballo J."/>
            <person name="Santos B.A.C.M."/>
            <person name="Zappacosta D."/>
            <person name="Garbus I."/>
            <person name="Selva J.P."/>
            <person name="Gallo C.A."/>
            <person name="Diaz A."/>
            <person name="Albertini E."/>
            <person name="Caccamo M."/>
            <person name="Echenique V."/>
        </authorList>
    </citation>
    <scope>NUCLEOTIDE SEQUENCE [LARGE SCALE GENOMIC DNA]</scope>
    <source>
        <strain evidence="2">cv. Victoria</strain>
        <tissue evidence="1">Leaf</tissue>
    </source>
</reference>